<comment type="function">
    <text evidence="5">CzcA and CzcB together would act in zinc efflux nearly as effectively as the complete czc efflux system (CzcABC). The CzcB protein is thought to funnel zinc cations to the CzcA transport protein.</text>
</comment>
<protein>
    <submittedName>
        <fullName evidence="11">Efflux RND transporter periplasmic adaptor subunit</fullName>
    </submittedName>
</protein>
<feature type="domain" description="YknX-like C-terminal permuted SH3-like" evidence="10">
    <location>
        <begin position="292"/>
        <end position="361"/>
    </location>
</feature>
<evidence type="ECO:0000256" key="6">
    <source>
        <dbReference type="SAM" id="Coils"/>
    </source>
</evidence>
<proteinExistence type="inferred from homology"/>
<evidence type="ECO:0000256" key="3">
    <source>
        <dbReference type="ARBA" id="ARBA00022833"/>
    </source>
</evidence>
<evidence type="ECO:0000256" key="5">
    <source>
        <dbReference type="ARBA" id="ARBA00058766"/>
    </source>
</evidence>
<dbReference type="Proteomes" id="UP000286678">
    <property type="component" value="Unassembled WGS sequence"/>
</dbReference>
<evidence type="ECO:0000256" key="2">
    <source>
        <dbReference type="ARBA" id="ARBA00022448"/>
    </source>
</evidence>
<evidence type="ECO:0000256" key="1">
    <source>
        <dbReference type="ARBA" id="ARBA00009477"/>
    </source>
</evidence>
<name>A0A432XJV1_9GAMM</name>
<evidence type="ECO:0000259" key="9">
    <source>
        <dbReference type="Pfam" id="PF25954"/>
    </source>
</evidence>
<evidence type="ECO:0000256" key="7">
    <source>
        <dbReference type="SAM" id="SignalP"/>
    </source>
</evidence>
<evidence type="ECO:0000259" key="8">
    <source>
        <dbReference type="Pfam" id="PF25917"/>
    </source>
</evidence>
<dbReference type="GO" id="GO:0015562">
    <property type="term" value="F:efflux transmembrane transporter activity"/>
    <property type="evidence" value="ECO:0007669"/>
    <property type="project" value="TreeGrafter"/>
</dbReference>
<feature type="signal peptide" evidence="7">
    <location>
        <begin position="1"/>
        <end position="37"/>
    </location>
</feature>
<keyword evidence="2" id="KW-0813">Transport</keyword>
<dbReference type="FunFam" id="2.40.30.170:FF:000010">
    <property type="entry name" value="Efflux RND transporter periplasmic adaptor subunit"/>
    <property type="match status" value="1"/>
</dbReference>
<dbReference type="Gene3D" id="2.40.50.100">
    <property type="match status" value="1"/>
</dbReference>
<dbReference type="FunFam" id="2.40.420.20:FF:000006">
    <property type="entry name" value="RND family efflux transporter MFP subunit"/>
    <property type="match status" value="1"/>
</dbReference>
<reference evidence="12" key="1">
    <citation type="journal article" date="2018" name="Front. Microbiol.">
        <title>Genome-Based Analysis Reveals the Taxonomy and Diversity of the Family Idiomarinaceae.</title>
        <authorList>
            <person name="Liu Y."/>
            <person name="Lai Q."/>
            <person name="Shao Z."/>
        </authorList>
    </citation>
    <scope>NUCLEOTIDE SEQUENCE [LARGE SCALE GENOMIC DNA]</scope>
    <source>
        <strain evidence="12">SW15</strain>
    </source>
</reference>
<gene>
    <name evidence="11" type="ORF">CWE21_05790</name>
</gene>
<dbReference type="InterPro" id="IPR058625">
    <property type="entry name" value="MdtA-like_BSH"/>
</dbReference>
<feature type="coiled-coil region" evidence="6">
    <location>
        <begin position="111"/>
        <end position="142"/>
    </location>
</feature>
<accession>A0A432XJV1</accession>
<keyword evidence="6" id="KW-0175">Coiled coil</keyword>
<dbReference type="EMBL" id="PIPT01000003">
    <property type="protein sequence ID" value="RUO48867.1"/>
    <property type="molecule type" value="Genomic_DNA"/>
</dbReference>
<dbReference type="PANTHER" id="PTHR30469">
    <property type="entry name" value="MULTIDRUG RESISTANCE PROTEIN MDTA"/>
    <property type="match status" value="1"/>
</dbReference>
<feature type="domain" description="CusB-like beta-barrel" evidence="9">
    <location>
        <begin position="214"/>
        <end position="285"/>
    </location>
</feature>
<comment type="similarity">
    <text evidence="1">Belongs to the membrane fusion protein (MFP) (TC 8.A.1) family.</text>
</comment>
<dbReference type="OrthoDB" id="9806939at2"/>
<organism evidence="11 12">
    <name type="scientific">Pseudidiomarina aquimaris</name>
    <dbReference type="NCBI Taxonomy" id="641841"/>
    <lineage>
        <taxon>Bacteria</taxon>
        <taxon>Pseudomonadati</taxon>
        <taxon>Pseudomonadota</taxon>
        <taxon>Gammaproteobacteria</taxon>
        <taxon>Alteromonadales</taxon>
        <taxon>Idiomarinaceae</taxon>
        <taxon>Pseudidiomarina</taxon>
    </lineage>
</organism>
<dbReference type="Gene3D" id="2.40.420.20">
    <property type="match status" value="1"/>
</dbReference>
<dbReference type="AlphaFoldDB" id="A0A432XJV1"/>
<dbReference type="Gene3D" id="2.40.30.170">
    <property type="match status" value="1"/>
</dbReference>
<evidence type="ECO:0000259" key="10">
    <source>
        <dbReference type="Pfam" id="PF25989"/>
    </source>
</evidence>
<keyword evidence="4" id="KW-0105">Cadmium resistance</keyword>
<dbReference type="SUPFAM" id="SSF111369">
    <property type="entry name" value="HlyD-like secretion proteins"/>
    <property type="match status" value="1"/>
</dbReference>
<dbReference type="Gene3D" id="1.10.287.470">
    <property type="entry name" value="Helix hairpin bin"/>
    <property type="match status" value="1"/>
</dbReference>
<dbReference type="Pfam" id="PF25917">
    <property type="entry name" value="BSH_RND"/>
    <property type="match status" value="1"/>
</dbReference>
<keyword evidence="3" id="KW-0862">Zinc</keyword>
<dbReference type="Pfam" id="PF25954">
    <property type="entry name" value="Beta-barrel_RND_2"/>
    <property type="match status" value="1"/>
</dbReference>
<feature type="chain" id="PRO_5019116993" evidence="7">
    <location>
        <begin position="38"/>
        <end position="371"/>
    </location>
</feature>
<feature type="domain" description="Multidrug resistance protein MdtA-like barrel-sandwich hybrid" evidence="8">
    <location>
        <begin position="79"/>
        <end position="202"/>
    </location>
</feature>
<evidence type="ECO:0000313" key="12">
    <source>
        <dbReference type="Proteomes" id="UP000286678"/>
    </source>
</evidence>
<dbReference type="GO" id="GO:0046686">
    <property type="term" value="P:response to cadmium ion"/>
    <property type="evidence" value="ECO:0007669"/>
    <property type="project" value="UniProtKB-KW"/>
</dbReference>
<dbReference type="InterPro" id="IPR006143">
    <property type="entry name" value="RND_pump_MFP"/>
</dbReference>
<dbReference type="RefSeq" id="WP_126833498.1">
    <property type="nucleotide sequence ID" value="NZ_JBLXIO010000012.1"/>
</dbReference>
<dbReference type="PANTHER" id="PTHR30469:SF38">
    <property type="entry name" value="HLYD FAMILY SECRETION PROTEIN"/>
    <property type="match status" value="1"/>
</dbReference>
<evidence type="ECO:0000256" key="4">
    <source>
        <dbReference type="ARBA" id="ARBA00043263"/>
    </source>
</evidence>
<sequence>MSSIYGSKLKNTASFAGLTALILTSSLLLNGCGQAGASNQAETKEEVVVRIPVATEVVERQAITSSFRTTATLEAREETDIISKANGIVEEILVEEGDWVEKGQLLAHLRDDEYRIQVAQAKAELNSIQQELKRVKDMAERDMISADAYDKLRFQADTLQARYDMAALNLAETEIRAPISGFIATRYAKLGNMISQYQPQKLFHIVALDELQGNVHLPERELQFIQVGQTAELKVSAMPGQTVMAKVDRISPVVDTQSGTFKVVLSVANPDNALKAGMFAHVKLHYATHEDAITVPRYAVQSLDGKHSVFTVDAEGVAHKVDVELGFEDETHVEIINGVNAGEQLVVSGQANLKDAALVEVIATNESEQQS</sequence>
<dbReference type="InterPro" id="IPR058792">
    <property type="entry name" value="Beta-barrel_RND_2"/>
</dbReference>
<evidence type="ECO:0000313" key="11">
    <source>
        <dbReference type="EMBL" id="RUO48867.1"/>
    </source>
</evidence>
<dbReference type="Pfam" id="PF25989">
    <property type="entry name" value="YknX_C"/>
    <property type="match status" value="1"/>
</dbReference>
<dbReference type="GO" id="GO:1990281">
    <property type="term" value="C:efflux pump complex"/>
    <property type="evidence" value="ECO:0007669"/>
    <property type="project" value="TreeGrafter"/>
</dbReference>
<dbReference type="NCBIfam" id="TIGR01730">
    <property type="entry name" value="RND_mfp"/>
    <property type="match status" value="1"/>
</dbReference>
<keyword evidence="7" id="KW-0732">Signal</keyword>
<dbReference type="InterPro" id="IPR058637">
    <property type="entry name" value="YknX-like_C"/>
</dbReference>
<comment type="caution">
    <text evidence="11">The sequence shown here is derived from an EMBL/GenBank/DDBJ whole genome shotgun (WGS) entry which is preliminary data.</text>
</comment>
<keyword evidence="12" id="KW-1185">Reference proteome</keyword>